<keyword evidence="2" id="KW-1185">Reference proteome</keyword>
<accession>A0AAE0TL71</accession>
<reference evidence="1" key="2">
    <citation type="journal article" date="2021" name="Genome Biol. Evol.">
        <title>Developing a high-quality reference genome for a parasitic bivalve with doubly uniparental inheritance (Bivalvia: Unionida).</title>
        <authorList>
            <person name="Smith C.H."/>
        </authorList>
    </citation>
    <scope>NUCLEOTIDE SEQUENCE</scope>
    <source>
        <strain evidence="1">CHS0354</strain>
        <tissue evidence="1">Mantle</tissue>
    </source>
</reference>
<protein>
    <submittedName>
        <fullName evidence="1">Uncharacterized protein</fullName>
    </submittedName>
</protein>
<name>A0AAE0TL71_9BIVA</name>
<dbReference type="EMBL" id="JAEAOA010001901">
    <property type="protein sequence ID" value="KAK3612429.1"/>
    <property type="molecule type" value="Genomic_DNA"/>
</dbReference>
<dbReference type="AlphaFoldDB" id="A0AAE0TL71"/>
<evidence type="ECO:0000313" key="1">
    <source>
        <dbReference type="EMBL" id="KAK3612429.1"/>
    </source>
</evidence>
<organism evidence="1 2">
    <name type="scientific">Potamilus streckersoni</name>
    <dbReference type="NCBI Taxonomy" id="2493646"/>
    <lineage>
        <taxon>Eukaryota</taxon>
        <taxon>Metazoa</taxon>
        <taxon>Spiralia</taxon>
        <taxon>Lophotrochozoa</taxon>
        <taxon>Mollusca</taxon>
        <taxon>Bivalvia</taxon>
        <taxon>Autobranchia</taxon>
        <taxon>Heteroconchia</taxon>
        <taxon>Palaeoheterodonta</taxon>
        <taxon>Unionida</taxon>
        <taxon>Unionoidea</taxon>
        <taxon>Unionidae</taxon>
        <taxon>Ambleminae</taxon>
        <taxon>Lampsilini</taxon>
        <taxon>Potamilus</taxon>
    </lineage>
</organism>
<comment type="caution">
    <text evidence="1">The sequence shown here is derived from an EMBL/GenBank/DDBJ whole genome shotgun (WGS) entry which is preliminary data.</text>
</comment>
<gene>
    <name evidence="1" type="ORF">CHS0354_032038</name>
</gene>
<sequence length="112" mass="12863">MAVSTGDRLGLENQYEIWAGGNLGKPFRVGENSPTLTDWDKHLRIEGSTRPYQKSKSYVLIPPLLTDGRKLYISLFCQIPNSLLELIQRPRPFLDIRWPDVATFLFNNARKT</sequence>
<evidence type="ECO:0000313" key="2">
    <source>
        <dbReference type="Proteomes" id="UP001195483"/>
    </source>
</evidence>
<proteinExistence type="predicted"/>
<reference evidence="1" key="1">
    <citation type="journal article" date="2021" name="Genome Biol. Evol.">
        <title>A High-Quality Reference Genome for a Parasitic Bivalve with Doubly Uniparental Inheritance (Bivalvia: Unionida).</title>
        <authorList>
            <person name="Smith C.H."/>
        </authorList>
    </citation>
    <scope>NUCLEOTIDE SEQUENCE</scope>
    <source>
        <strain evidence="1">CHS0354</strain>
    </source>
</reference>
<reference evidence="1" key="3">
    <citation type="submission" date="2023-05" db="EMBL/GenBank/DDBJ databases">
        <authorList>
            <person name="Smith C.H."/>
        </authorList>
    </citation>
    <scope>NUCLEOTIDE SEQUENCE</scope>
    <source>
        <strain evidence="1">CHS0354</strain>
        <tissue evidence="1">Mantle</tissue>
    </source>
</reference>
<dbReference type="Proteomes" id="UP001195483">
    <property type="component" value="Unassembled WGS sequence"/>
</dbReference>